<evidence type="ECO:0000256" key="2">
    <source>
        <dbReference type="ARBA" id="ARBA00022490"/>
    </source>
</evidence>
<comment type="similarity">
    <text evidence="6">Belongs to the DapA family.</text>
</comment>
<keyword evidence="5" id="KW-0119">Carbohydrate metabolism</keyword>
<dbReference type="SMART" id="SM01130">
    <property type="entry name" value="DHDPS"/>
    <property type="match status" value="1"/>
</dbReference>
<dbReference type="SUPFAM" id="SSF51569">
    <property type="entry name" value="Aldolase"/>
    <property type="match status" value="1"/>
</dbReference>
<evidence type="ECO:0000256" key="5">
    <source>
        <dbReference type="ARBA" id="ARBA00023277"/>
    </source>
</evidence>
<evidence type="ECO:0000256" key="8">
    <source>
        <dbReference type="PIRSR" id="PIRSR001365-2"/>
    </source>
</evidence>
<dbReference type="Proteomes" id="UP000033740">
    <property type="component" value="Unassembled WGS sequence"/>
</dbReference>
<sequence length="306" mass="32385">MSRFEFWAAALAPYDGAGRVDVSRVPDQAEHLRAIGVSGVFVNGTTGEFPLLTIEERVEILEAWTEARPDGFSIGVQVGGLPIEPTRELAAHAAGLGVDLISSVAPYYGQAPTVSHTIRWLAEVADAAGATPFCYYQIPSMTGSTQRPSEILAAAKAEIPTLDAVKYTDEDLMELDAIQRARPDVRIFFGRDELLPAALATGAESAIGSLYNGLAPLAHAAVDAFDSGDVQRAHALHKPFRDIARVATGPGFVKELMNELGPDVGPARGVWGPVNADDRAVIDRLVPSLRAMIAEASASRGTADAA</sequence>
<reference evidence="9 10" key="1">
    <citation type="submission" date="2015-02" db="EMBL/GenBank/DDBJ databases">
        <title>Draft genome sequences of ten Microbacterium spp. with emphasis on heavy metal contaminated environments.</title>
        <authorList>
            <person name="Corretto E."/>
        </authorList>
    </citation>
    <scope>NUCLEOTIDE SEQUENCE [LARGE SCALE GENOMIC DNA]</scope>
    <source>
        <strain evidence="9 10">ARN176</strain>
    </source>
</reference>
<dbReference type="InterPro" id="IPR020624">
    <property type="entry name" value="Schiff_base-form_aldolases_CS"/>
</dbReference>
<dbReference type="Gene3D" id="3.20.20.70">
    <property type="entry name" value="Aldolase class I"/>
    <property type="match status" value="1"/>
</dbReference>
<dbReference type="PROSITE" id="PS00665">
    <property type="entry name" value="DHDPS_1"/>
    <property type="match status" value="1"/>
</dbReference>
<dbReference type="EC" id="4.1.3.3" evidence="9"/>
<organism evidence="9 10">
    <name type="scientific">Microbacterium azadirachtae</name>
    <dbReference type="NCBI Taxonomy" id="582680"/>
    <lineage>
        <taxon>Bacteria</taxon>
        <taxon>Bacillati</taxon>
        <taxon>Actinomycetota</taxon>
        <taxon>Actinomycetes</taxon>
        <taxon>Micrococcales</taxon>
        <taxon>Microbacteriaceae</taxon>
        <taxon>Microbacterium</taxon>
    </lineage>
</organism>
<dbReference type="RefSeq" id="WP_052680144.1">
    <property type="nucleotide sequence ID" value="NZ_JYIX01000032.1"/>
</dbReference>
<dbReference type="InterPro" id="IPR013785">
    <property type="entry name" value="Aldolase_TIM"/>
</dbReference>
<evidence type="ECO:0000256" key="4">
    <source>
        <dbReference type="ARBA" id="ARBA00023270"/>
    </source>
</evidence>
<evidence type="ECO:0000313" key="9">
    <source>
        <dbReference type="EMBL" id="KJL33741.1"/>
    </source>
</evidence>
<dbReference type="STRING" id="582680.RS86_01538"/>
<evidence type="ECO:0000256" key="7">
    <source>
        <dbReference type="PIRSR" id="PIRSR001365-1"/>
    </source>
</evidence>
<accession>A0A0F0LQE6</accession>
<feature type="binding site" evidence="8">
    <location>
        <position position="46"/>
    </location>
    <ligand>
        <name>pyruvate</name>
        <dbReference type="ChEBI" id="CHEBI:15361"/>
    </ligand>
</feature>
<keyword evidence="4" id="KW-0704">Schiff base</keyword>
<comment type="subcellular location">
    <subcellularLocation>
        <location evidence="1">Cytoplasm</location>
    </subcellularLocation>
</comment>
<evidence type="ECO:0000256" key="6">
    <source>
        <dbReference type="PIRNR" id="PIRNR001365"/>
    </source>
</evidence>
<name>A0A0F0LQE6_9MICO</name>
<dbReference type="PATRIC" id="fig|582680.6.peg.1582"/>
<dbReference type="PANTHER" id="PTHR12128">
    <property type="entry name" value="DIHYDRODIPICOLINATE SYNTHASE"/>
    <property type="match status" value="1"/>
</dbReference>
<feature type="binding site" evidence="8">
    <location>
        <position position="207"/>
    </location>
    <ligand>
        <name>pyruvate</name>
        <dbReference type="ChEBI" id="CHEBI:15361"/>
    </ligand>
</feature>
<dbReference type="InterPro" id="IPR002220">
    <property type="entry name" value="DapA-like"/>
</dbReference>
<dbReference type="PRINTS" id="PR00146">
    <property type="entry name" value="DHPICSNTHASE"/>
</dbReference>
<dbReference type="GO" id="GO:0008747">
    <property type="term" value="F:N-acetylneuraminate lyase activity"/>
    <property type="evidence" value="ECO:0007669"/>
    <property type="project" value="UniProtKB-EC"/>
</dbReference>
<proteinExistence type="inferred from homology"/>
<dbReference type="AlphaFoldDB" id="A0A0F0LQE6"/>
<keyword evidence="10" id="KW-1185">Reference proteome</keyword>
<dbReference type="PIRSF" id="PIRSF001365">
    <property type="entry name" value="DHDPS"/>
    <property type="match status" value="1"/>
</dbReference>
<evidence type="ECO:0000256" key="1">
    <source>
        <dbReference type="ARBA" id="ARBA00004496"/>
    </source>
</evidence>
<keyword evidence="3 6" id="KW-0456">Lyase</keyword>
<feature type="active site" description="Schiff-base intermediate with substrate" evidence="7">
    <location>
        <position position="166"/>
    </location>
</feature>
<gene>
    <name evidence="9" type="primary">nanA</name>
    <name evidence="9" type="ORF">RS86_01538</name>
</gene>
<evidence type="ECO:0000256" key="3">
    <source>
        <dbReference type="ARBA" id="ARBA00023239"/>
    </source>
</evidence>
<dbReference type="GO" id="GO:0005737">
    <property type="term" value="C:cytoplasm"/>
    <property type="evidence" value="ECO:0007669"/>
    <property type="project" value="UniProtKB-SubCell"/>
</dbReference>
<keyword evidence="2" id="KW-0963">Cytoplasm</keyword>
<evidence type="ECO:0000313" key="10">
    <source>
        <dbReference type="Proteomes" id="UP000033740"/>
    </source>
</evidence>
<dbReference type="EMBL" id="JYIX01000032">
    <property type="protein sequence ID" value="KJL33741.1"/>
    <property type="molecule type" value="Genomic_DNA"/>
</dbReference>
<protein>
    <submittedName>
        <fullName evidence="9">N-acetylneuraminate lyase</fullName>
        <ecNumber evidence="9">4.1.3.3</ecNumber>
    </submittedName>
</protein>
<feature type="active site" description="Proton donor/acceptor" evidence="7">
    <location>
        <position position="136"/>
    </location>
</feature>
<comment type="caution">
    <text evidence="9">The sequence shown here is derived from an EMBL/GenBank/DDBJ whole genome shotgun (WGS) entry which is preliminary data.</text>
</comment>
<dbReference type="Pfam" id="PF00701">
    <property type="entry name" value="DHDPS"/>
    <property type="match status" value="1"/>
</dbReference>
<dbReference type="PANTHER" id="PTHR12128:SF21">
    <property type="entry name" value="N-ACETYLNEURAMINATE LYASE"/>
    <property type="match status" value="1"/>
</dbReference>